<reference evidence="20 21" key="1">
    <citation type="submission" date="2020-08" db="EMBL/GenBank/DDBJ databases">
        <title>Plant Genome Project.</title>
        <authorList>
            <person name="Zhang R.-G."/>
        </authorList>
    </citation>
    <scope>NUCLEOTIDE SEQUENCE [LARGE SCALE GENOMIC DNA]</scope>
    <source>
        <tissue evidence="20">Rhizome</tissue>
    </source>
</reference>
<evidence type="ECO:0000256" key="10">
    <source>
        <dbReference type="ARBA" id="ARBA00022842"/>
    </source>
</evidence>
<evidence type="ECO:0000256" key="17">
    <source>
        <dbReference type="ARBA" id="ARBA00045184"/>
    </source>
</evidence>
<feature type="compositionally biased region" description="Polar residues" evidence="18">
    <location>
        <begin position="571"/>
        <end position="581"/>
    </location>
</feature>
<feature type="region of interest" description="Disordered" evidence="18">
    <location>
        <begin position="73"/>
        <end position="101"/>
    </location>
</feature>
<keyword evidence="14" id="KW-0472">Membrane</keyword>
<feature type="compositionally biased region" description="Basic and acidic residues" evidence="18">
    <location>
        <begin position="188"/>
        <end position="203"/>
    </location>
</feature>
<keyword evidence="5" id="KW-0812">Transmembrane</keyword>
<feature type="compositionally biased region" description="Basic and acidic residues" evidence="18">
    <location>
        <begin position="583"/>
        <end position="600"/>
    </location>
</feature>
<evidence type="ECO:0000256" key="18">
    <source>
        <dbReference type="SAM" id="MobiDB-lite"/>
    </source>
</evidence>
<evidence type="ECO:0000256" key="15">
    <source>
        <dbReference type="ARBA" id="ARBA00023766"/>
    </source>
</evidence>
<evidence type="ECO:0000256" key="2">
    <source>
        <dbReference type="ARBA" id="ARBA00022448"/>
    </source>
</evidence>
<evidence type="ECO:0000256" key="13">
    <source>
        <dbReference type="ARBA" id="ARBA00023134"/>
    </source>
</evidence>
<evidence type="ECO:0000256" key="14">
    <source>
        <dbReference type="ARBA" id="ARBA00023136"/>
    </source>
</evidence>
<name>A0A8J5K9Z0_ZINOF</name>
<dbReference type="InterPro" id="IPR027417">
    <property type="entry name" value="P-loop_NTPase"/>
</dbReference>
<dbReference type="CDD" id="cd01853">
    <property type="entry name" value="Toc34_like"/>
    <property type="match status" value="1"/>
</dbReference>
<keyword evidence="8" id="KW-0378">Hydrolase</keyword>
<dbReference type="SUPFAM" id="SSF52540">
    <property type="entry name" value="P-loop containing nucleoside triphosphate hydrolases"/>
    <property type="match status" value="1"/>
</dbReference>
<gene>
    <name evidence="20" type="ORF">ZIOFF_063885</name>
</gene>
<dbReference type="Proteomes" id="UP000734854">
    <property type="component" value="Unassembled WGS sequence"/>
</dbReference>
<dbReference type="GO" id="GO:0015031">
    <property type="term" value="P:protein transport"/>
    <property type="evidence" value="ECO:0007669"/>
    <property type="project" value="UniProtKB-KW"/>
</dbReference>
<comment type="function">
    <text evidence="17">GTPase involved in protein precursor import into chloroplasts. Seems to recognize chloroplast-destined precursor proteins and regulate their presentation to the translocation channel through GTP hydrolysis. Probably specialized in the import of nuclear encoded non-photosynthetic preproteins from the cytoplasm to the chloroplast.</text>
</comment>
<feature type="region of interest" description="Disordered" evidence="18">
    <location>
        <begin position="313"/>
        <end position="347"/>
    </location>
</feature>
<dbReference type="GO" id="GO:0003924">
    <property type="term" value="F:GTPase activity"/>
    <property type="evidence" value="ECO:0007669"/>
    <property type="project" value="InterPro"/>
</dbReference>
<comment type="caution">
    <text evidence="20">The sequence shown here is derived from an EMBL/GenBank/DDBJ whole genome shotgun (WGS) entry which is preliminary data.</text>
</comment>
<keyword evidence="9" id="KW-1002">Plastid outer membrane</keyword>
<evidence type="ECO:0000313" key="20">
    <source>
        <dbReference type="EMBL" id="KAG6480385.1"/>
    </source>
</evidence>
<evidence type="ECO:0000256" key="7">
    <source>
        <dbReference type="ARBA" id="ARBA00022741"/>
    </source>
</evidence>
<feature type="region of interest" description="Disordered" evidence="18">
    <location>
        <begin position="544"/>
        <end position="637"/>
    </location>
</feature>
<feature type="compositionally biased region" description="Acidic residues" evidence="18">
    <location>
        <begin position="1245"/>
        <end position="1258"/>
    </location>
</feature>
<feature type="region of interest" description="Disordered" evidence="18">
    <location>
        <begin position="159"/>
        <end position="228"/>
    </location>
</feature>
<keyword evidence="2" id="KW-0813">Transport</keyword>
<dbReference type="FunFam" id="3.40.50.300:FF:000413">
    <property type="entry name" value="Translocase of chloroplast 120, chloroplastic"/>
    <property type="match status" value="1"/>
</dbReference>
<keyword evidence="13" id="KW-0342">GTP-binding</keyword>
<evidence type="ECO:0000256" key="5">
    <source>
        <dbReference type="ARBA" id="ARBA00022692"/>
    </source>
</evidence>
<dbReference type="GO" id="GO:0046872">
    <property type="term" value="F:metal ion binding"/>
    <property type="evidence" value="ECO:0007669"/>
    <property type="project" value="UniProtKB-KW"/>
</dbReference>
<keyword evidence="4" id="KW-0934">Plastid</keyword>
<dbReference type="PANTHER" id="PTHR10903:SF135">
    <property type="entry name" value="TRANSLOCASE OF CHLOROPLAST 120, CHLOROPLASTIC-RELATED"/>
    <property type="match status" value="1"/>
</dbReference>
<evidence type="ECO:0000256" key="12">
    <source>
        <dbReference type="ARBA" id="ARBA00022989"/>
    </source>
</evidence>
<keyword evidence="10" id="KW-0460">Magnesium</keyword>
<feature type="region of interest" description="Disordered" evidence="18">
    <location>
        <begin position="808"/>
        <end position="917"/>
    </location>
</feature>
<evidence type="ECO:0000256" key="16">
    <source>
        <dbReference type="ARBA" id="ARBA00023775"/>
    </source>
</evidence>
<dbReference type="NCBIfam" id="TIGR00993">
    <property type="entry name" value="3a0901s04IAP86"/>
    <property type="match status" value="1"/>
</dbReference>
<evidence type="ECO:0000256" key="4">
    <source>
        <dbReference type="ARBA" id="ARBA00022640"/>
    </source>
</evidence>
<dbReference type="PROSITE" id="PS51720">
    <property type="entry name" value="G_AIG1"/>
    <property type="match status" value="1"/>
</dbReference>
<dbReference type="GO" id="GO:0045036">
    <property type="term" value="P:protein targeting to chloroplast"/>
    <property type="evidence" value="ECO:0007669"/>
    <property type="project" value="InterPro"/>
</dbReference>
<keyword evidence="7" id="KW-0547">Nucleotide-binding</keyword>
<protein>
    <recommendedName>
        <fullName evidence="19">AIG1-type G domain-containing protein</fullName>
    </recommendedName>
</protein>
<organism evidence="20 21">
    <name type="scientific">Zingiber officinale</name>
    <name type="common">Ginger</name>
    <name type="synonym">Amomum zingiber</name>
    <dbReference type="NCBI Taxonomy" id="94328"/>
    <lineage>
        <taxon>Eukaryota</taxon>
        <taxon>Viridiplantae</taxon>
        <taxon>Streptophyta</taxon>
        <taxon>Embryophyta</taxon>
        <taxon>Tracheophyta</taxon>
        <taxon>Spermatophyta</taxon>
        <taxon>Magnoliopsida</taxon>
        <taxon>Liliopsida</taxon>
        <taxon>Zingiberales</taxon>
        <taxon>Zingiberaceae</taxon>
        <taxon>Zingiber</taxon>
    </lineage>
</organism>
<proteinExistence type="inferred from homology"/>
<comment type="similarity">
    <text evidence="16">Belongs to the TRAFAC class TrmE-Era-EngA-EngB-Septin-like GTPase superfamily. AIG1/Toc34/Toc159-like paraseptin GTPase family. TOC159 subfamily.</text>
</comment>
<dbReference type="InterPro" id="IPR024283">
    <property type="entry name" value="TOC159_MAD"/>
</dbReference>
<evidence type="ECO:0000256" key="3">
    <source>
        <dbReference type="ARBA" id="ARBA00022528"/>
    </source>
</evidence>
<evidence type="ECO:0000256" key="6">
    <source>
        <dbReference type="ARBA" id="ARBA00022723"/>
    </source>
</evidence>
<feature type="compositionally biased region" description="Basic and acidic residues" evidence="18">
    <location>
        <begin position="336"/>
        <end position="347"/>
    </location>
</feature>
<evidence type="ECO:0000256" key="9">
    <source>
        <dbReference type="ARBA" id="ARBA00022805"/>
    </source>
</evidence>
<feature type="region of interest" description="Disordered" evidence="18">
    <location>
        <begin position="433"/>
        <end position="463"/>
    </location>
</feature>
<dbReference type="Gene3D" id="3.40.50.300">
    <property type="entry name" value="P-loop containing nucleotide triphosphate hydrolases"/>
    <property type="match status" value="1"/>
</dbReference>
<feature type="compositionally biased region" description="Polar residues" evidence="18">
    <location>
        <begin position="887"/>
        <end position="904"/>
    </location>
</feature>
<evidence type="ECO:0000256" key="8">
    <source>
        <dbReference type="ARBA" id="ARBA00022801"/>
    </source>
</evidence>
<evidence type="ECO:0000259" key="19">
    <source>
        <dbReference type="PROSITE" id="PS51720"/>
    </source>
</evidence>
<dbReference type="InterPro" id="IPR006703">
    <property type="entry name" value="G_AIG1"/>
</dbReference>
<dbReference type="Pfam" id="PF04548">
    <property type="entry name" value="AIG1"/>
    <property type="match status" value="1"/>
</dbReference>
<feature type="domain" description="AIG1-type G" evidence="19">
    <location>
        <begin position="987"/>
        <end position="1216"/>
    </location>
</feature>
<dbReference type="Pfam" id="PF11886">
    <property type="entry name" value="TOC159_MAD"/>
    <property type="match status" value="1"/>
</dbReference>
<evidence type="ECO:0000256" key="11">
    <source>
        <dbReference type="ARBA" id="ARBA00022927"/>
    </source>
</evidence>
<feature type="compositionally biased region" description="Basic and acidic residues" evidence="18">
    <location>
        <begin position="551"/>
        <end position="561"/>
    </location>
</feature>
<keyword evidence="6" id="KW-0479">Metal-binding</keyword>
<dbReference type="EMBL" id="JACMSC010000017">
    <property type="protein sequence ID" value="KAG6480385.1"/>
    <property type="molecule type" value="Genomic_DNA"/>
</dbReference>
<keyword evidence="21" id="KW-1185">Reference proteome</keyword>
<dbReference type="GO" id="GO:0005525">
    <property type="term" value="F:GTP binding"/>
    <property type="evidence" value="ECO:0007669"/>
    <property type="project" value="UniProtKB-KW"/>
</dbReference>
<comment type="cofactor">
    <cofactor evidence="1">
        <name>Mg(2+)</name>
        <dbReference type="ChEBI" id="CHEBI:18420"/>
    </cofactor>
</comment>
<keyword evidence="11" id="KW-0653">Protein transport</keyword>
<feature type="compositionally biased region" description="Basic and acidic residues" evidence="18">
    <location>
        <begin position="313"/>
        <end position="322"/>
    </location>
</feature>
<comment type="subcellular location">
    <subcellularLocation>
        <location evidence="15">Plastid</location>
        <location evidence="15">Chloroplast outer membrane</location>
        <topology evidence="15">Single-pass membrane protein</topology>
    </subcellularLocation>
</comment>
<feature type="compositionally biased region" description="Polar residues" evidence="18">
    <location>
        <begin position="837"/>
        <end position="856"/>
    </location>
</feature>
<feature type="compositionally biased region" description="Basic and acidic residues" evidence="18">
    <location>
        <begin position="820"/>
        <end position="833"/>
    </location>
</feature>
<dbReference type="GO" id="GO:0009707">
    <property type="term" value="C:chloroplast outer membrane"/>
    <property type="evidence" value="ECO:0007669"/>
    <property type="project" value="UniProtKB-SubCell"/>
</dbReference>
<evidence type="ECO:0000256" key="1">
    <source>
        <dbReference type="ARBA" id="ARBA00001946"/>
    </source>
</evidence>
<feature type="compositionally biased region" description="Polar residues" evidence="18">
    <location>
        <begin position="207"/>
        <end position="216"/>
    </location>
</feature>
<keyword evidence="12" id="KW-1133">Transmembrane helix</keyword>
<dbReference type="InterPro" id="IPR005690">
    <property type="entry name" value="Toc86_159"/>
</dbReference>
<feature type="compositionally biased region" description="Basic and acidic residues" evidence="18">
    <location>
        <begin position="611"/>
        <end position="637"/>
    </location>
</feature>
<dbReference type="PANTHER" id="PTHR10903">
    <property type="entry name" value="GTPASE, IMAP FAMILY MEMBER-RELATED"/>
    <property type="match status" value="1"/>
</dbReference>
<keyword evidence="3" id="KW-0150">Chloroplast</keyword>
<evidence type="ECO:0000313" key="21">
    <source>
        <dbReference type="Proteomes" id="UP000734854"/>
    </source>
</evidence>
<sequence>MNRCFGHFNPPVFSQGFLQLLFSAKNKEGNQICASLRFSSDRKVCSVRLFAIVFRFLALFSMELCTDSAKDEPEASAVASEDGNPRLGLEDADGETLEAKDGSEDVMDDEVFEEAMEPPTPMSLQAFSDSRDDLETILGNDAVGKLENPVELADVQVGDQNVEEGNKEEEIVGSEGFNFPNQSRLHHQMSDGHENVDPERSSDESTDPSLPSNQSSKEQKSIGEQNFDEIVDAKIDDMRAEAVAAKIDETIAAKVDAQHIDKDTIELVAVEPNKGDAACDKSCHLSGEGDVEQKAMHIETDSLVSCSEVVNETDKVAKRSSDESTDPSLSSNQSSKEQKSVGEQKFDEIVDAKFDDTRTEAVDTKIDETVAAKVDAQHIDKDTDELVAVEPNKGDAACDKSCHLSGEGDVEQKPMHIETDSLVSCSEVGNEIDKVAKRSSDESTDPSLSSNQSSKEQKIVGEQKFDEIVDAKIDGDTRDETVDATIDETVAAKVDARHIDKDTDEFVAVEPNKGDAACDKSFHLSGEGDVEEKPMHIETDSLVSCSEVGNEIDKVAKRSSDESTDPSLSSNQSSKEQTSVGEQKFDEIVGAKIDAQHIDKDTDESVAVEPNKGDASCDKSCHLSGERDAEKEPMHIETDSLVSCSEVGNEIDKVAKRSSDIEDGEKMFMQNRSSPMASHHVDGEVEVANGSEFNIGTTSKELQSDRCEVEEFERVESVMPDDNGELACDTNSNKLTPLVDMKDDLVKSVVITEGLEKLQQLTANDAELDTSFVTNGHSTAKNEDAGGATNVSVSRINEDAPRAHVANAAGNAANGYSKKATGDMHGSNDKPKEQYVGNLNSGSSENTQRSTPSTLLSPKPENSRGSSLTAPAGLGSSASLPEPSLRPLQQSRGSTTLTNSQPSIVPSEEEEENDETRKKLQMIRVKFLRLAHRLGQTPHNAVVAQVLYRLGLAEQLKRNTKRPGVFSFDQASVVAGQLEAAGQETLDFSCTIMVIGKSGVGKTATINSIFDEVKLPTDAFLLGTKKVQEVVGMVQGIKVRVIDTPGLFLSSLDQHRNEKILHSVKKFIKKSPPDIVLYFDRLDMQSRDFGDAPLLQTITNIFGASIWFNAIVVLTHAASAPPDGPNGSPLSYDMFVTQRTHVVQQAIRQAAGDVRLMNPVSLVENHSACRMNRAGQRVLPNGQVWKPQLLLLSFASKILAEANSLLNLQDGPPGKPFGSRRRAPPLPFLLSSLLQSRPQLKLPEDQFDEDDNLDDDLAESSRSDEGSDYDELPPFKPLSKSQISKLSKAQKKAYFEELDYREKLFYKKQLTEERKQRKLATKLADMAKDLPLENNLGEVEEESNGSATVPVPLPDYVLPHSFDCDNPSHRYRFLDSSNQWLIRPVLDSQGWDHDVGYEGLNVERVFVVKDKIPLSVSGQLTKDKKECTFQMELGSSLKHSESKATSLGLEMQTVGKDIAYTLRGETRFRNFRRNNTTAGASVSVLGDSTSAGIKLEDKLILSRRFRLLMSGGAMTGKGDVAYGGRLEAVLRDKDYPIGQALSTIALSFVEWHDDLSLGCNIQSQIPFGRGTNITGHANLNNRGTGQFGIRLNSSEHLQIVLLAMVPILRNLHRTFFGSSHSM</sequence>
<accession>A0A8J5K9Z0</accession>
<dbReference type="InterPro" id="IPR045058">
    <property type="entry name" value="GIMA/IAN/Toc"/>
</dbReference>
<feature type="region of interest" description="Disordered" evidence="18">
    <location>
        <begin position="1243"/>
        <end position="1276"/>
    </location>
</feature>